<keyword evidence="2" id="KW-1133">Transmembrane helix</keyword>
<dbReference type="OMA" id="WESRIDE"/>
<name>A0A226DMA7_FOLCA</name>
<organism evidence="3 4">
    <name type="scientific">Folsomia candida</name>
    <name type="common">Springtail</name>
    <dbReference type="NCBI Taxonomy" id="158441"/>
    <lineage>
        <taxon>Eukaryota</taxon>
        <taxon>Metazoa</taxon>
        <taxon>Ecdysozoa</taxon>
        <taxon>Arthropoda</taxon>
        <taxon>Hexapoda</taxon>
        <taxon>Collembola</taxon>
        <taxon>Entomobryomorpha</taxon>
        <taxon>Isotomoidea</taxon>
        <taxon>Isotomidae</taxon>
        <taxon>Proisotominae</taxon>
        <taxon>Folsomia</taxon>
    </lineage>
</organism>
<dbReference type="Pfam" id="PF00106">
    <property type="entry name" value="adh_short"/>
    <property type="match status" value="1"/>
</dbReference>
<evidence type="ECO:0000313" key="3">
    <source>
        <dbReference type="EMBL" id="OXA46260.1"/>
    </source>
</evidence>
<keyword evidence="1" id="KW-0560">Oxidoreductase</keyword>
<dbReference type="OrthoDB" id="191139at2759"/>
<dbReference type="CDD" id="cd05327">
    <property type="entry name" value="retinol-DH_like_SDR_c_like"/>
    <property type="match status" value="1"/>
</dbReference>
<dbReference type="SUPFAM" id="SSF51735">
    <property type="entry name" value="NAD(P)-binding Rossmann-fold domains"/>
    <property type="match status" value="1"/>
</dbReference>
<protein>
    <submittedName>
        <fullName evidence="3">Retinol dehydrogenase 12</fullName>
    </submittedName>
</protein>
<reference evidence="3 4" key="1">
    <citation type="submission" date="2015-12" db="EMBL/GenBank/DDBJ databases">
        <title>The genome of Folsomia candida.</title>
        <authorList>
            <person name="Faddeeva A."/>
            <person name="Derks M.F."/>
            <person name="Anvar Y."/>
            <person name="Smit S."/>
            <person name="Van Straalen N."/>
            <person name="Roelofs D."/>
        </authorList>
    </citation>
    <scope>NUCLEOTIDE SEQUENCE [LARGE SCALE GENOMIC DNA]</scope>
    <source>
        <strain evidence="3 4">VU population</strain>
        <tissue evidence="3">Whole body</tissue>
    </source>
</reference>
<feature type="transmembrane region" description="Helical" evidence="2">
    <location>
        <begin position="14"/>
        <end position="31"/>
    </location>
</feature>
<dbReference type="GO" id="GO:0016491">
    <property type="term" value="F:oxidoreductase activity"/>
    <property type="evidence" value="ECO:0007669"/>
    <property type="project" value="UniProtKB-KW"/>
</dbReference>
<proteinExistence type="predicted"/>
<dbReference type="STRING" id="158441.A0A226DMA7"/>
<dbReference type="Gene3D" id="3.40.50.720">
    <property type="entry name" value="NAD(P)-binding Rossmann-like Domain"/>
    <property type="match status" value="1"/>
</dbReference>
<dbReference type="Proteomes" id="UP000198287">
    <property type="component" value="Unassembled WGS sequence"/>
</dbReference>
<keyword evidence="2" id="KW-0812">Transmembrane</keyword>
<keyword evidence="4" id="KW-1185">Reference proteome</keyword>
<sequence length="354" mass="39257">MIFSLFCQILFNPYIFYGALLPAIVAFGIKFKIKKARGKLDVTNEVDISGKLVVVTGASDGIGKVTAEQLAVRGAKVVMACRNLQKAQKVVDDIRSRTQNGELIIMHLDLSSLSSVRKFASDFTSKYGGPSSPGLSMLINNAGVANAVGIRSLTKDGFEEAFGVNHLAHFLLTNLLLPEIERAGALSTADNPARVIIVSSGVHVWGKLNFDDLMYEKTPLNEYLFPSKLYCNSKLANALFNVELARRLRAKKVKVTSNALDPGLVGTNFGKDHPRKFFVRNVIFPILSFFQMKSAREGAETTLHCALSKYLAYHSGEMYRDCQFWDYTQRPKLTEKDAALLWEKSEKFIKLTSA</sequence>
<gene>
    <name evidence="3" type="ORF">Fcan01_19046</name>
</gene>
<dbReference type="PANTHER" id="PTHR43157">
    <property type="entry name" value="PHOSPHATIDYLINOSITOL-GLYCAN BIOSYNTHESIS CLASS F PROTEIN-RELATED"/>
    <property type="match status" value="1"/>
</dbReference>
<keyword evidence="2" id="KW-0472">Membrane</keyword>
<accession>A0A226DMA7</accession>
<evidence type="ECO:0000256" key="2">
    <source>
        <dbReference type="SAM" id="Phobius"/>
    </source>
</evidence>
<evidence type="ECO:0000313" key="4">
    <source>
        <dbReference type="Proteomes" id="UP000198287"/>
    </source>
</evidence>
<dbReference type="PRINTS" id="PR00081">
    <property type="entry name" value="GDHRDH"/>
</dbReference>
<dbReference type="AlphaFoldDB" id="A0A226DMA7"/>
<dbReference type="InterPro" id="IPR002347">
    <property type="entry name" value="SDR_fam"/>
</dbReference>
<dbReference type="InterPro" id="IPR036291">
    <property type="entry name" value="NAD(P)-bd_dom_sf"/>
</dbReference>
<dbReference type="PANTHER" id="PTHR43157:SF31">
    <property type="entry name" value="PHOSPHATIDYLINOSITOL-GLYCAN BIOSYNTHESIS CLASS F PROTEIN"/>
    <property type="match status" value="1"/>
</dbReference>
<dbReference type="EMBL" id="LNIX01000016">
    <property type="protein sequence ID" value="OXA46260.1"/>
    <property type="molecule type" value="Genomic_DNA"/>
</dbReference>
<evidence type="ECO:0000256" key="1">
    <source>
        <dbReference type="ARBA" id="ARBA00023002"/>
    </source>
</evidence>
<comment type="caution">
    <text evidence="3">The sequence shown here is derived from an EMBL/GenBank/DDBJ whole genome shotgun (WGS) entry which is preliminary data.</text>
</comment>